<reference evidence="4" key="1">
    <citation type="submission" date="2023-01" db="EMBL/GenBank/DDBJ databases">
        <title>Colletotrichum chrysophilum M932 genome sequence.</title>
        <authorList>
            <person name="Baroncelli R."/>
        </authorList>
    </citation>
    <scope>NUCLEOTIDE SEQUENCE</scope>
    <source>
        <strain evidence="4">M932</strain>
    </source>
</reference>
<dbReference type="EMBL" id="JAQOWY010000029">
    <property type="protein sequence ID" value="KAK1854916.1"/>
    <property type="molecule type" value="Genomic_DNA"/>
</dbReference>
<evidence type="ECO:0000256" key="1">
    <source>
        <dbReference type="ARBA" id="ARBA00009520"/>
    </source>
</evidence>
<dbReference type="Proteomes" id="UP001243330">
    <property type="component" value="Unassembled WGS sequence"/>
</dbReference>
<gene>
    <name evidence="4" type="ORF">CCHR01_02469</name>
</gene>
<dbReference type="PANTHER" id="PTHR33657:SF8">
    <property type="entry name" value="DOMAIN PROTEIN, PUTATIVE (AFU_ORTHOLOGUE AFUA_5G00600)-RELATED"/>
    <property type="match status" value="1"/>
</dbReference>
<dbReference type="PANTHER" id="PTHR33657">
    <property type="entry name" value="DOMAIN PROTEIN, PUTATIVE (AFU_ORTHOLOGUE AFUA_5G00600)-RELATED"/>
    <property type="match status" value="1"/>
</dbReference>
<evidence type="ECO:0000313" key="4">
    <source>
        <dbReference type="EMBL" id="KAK1854916.1"/>
    </source>
</evidence>
<evidence type="ECO:0000313" key="5">
    <source>
        <dbReference type="Proteomes" id="UP001243330"/>
    </source>
</evidence>
<dbReference type="InterPro" id="IPR008701">
    <property type="entry name" value="NPP1"/>
</dbReference>
<accession>A0AAD9AUP7</accession>
<keyword evidence="2" id="KW-0843">Virulence</keyword>
<organism evidence="4 5">
    <name type="scientific">Colletotrichum chrysophilum</name>
    <dbReference type="NCBI Taxonomy" id="1836956"/>
    <lineage>
        <taxon>Eukaryota</taxon>
        <taxon>Fungi</taxon>
        <taxon>Dikarya</taxon>
        <taxon>Ascomycota</taxon>
        <taxon>Pezizomycotina</taxon>
        <taxon>Sordariomycetes</taxon>
        <taxon>Hypocreomycetidae</taxon>
        <taxon>Glomerellales</taxon>
        <taxon>Glomerellaceae</taxon>
        <taxon>Colletotrichum</taxon>
        <taxon>Colletotrichum gloeosporioides species complex</taxon>
    </lineage>
</organism>
<evidence type="ECO:0000256" key="2">
    <source>
        <dbReference type="ARBA" id="ARBA00023026"/>
    </source>
</evidence>
<dbReference type="Pfam" id="PF05630">
    <property type="entry name" value="NPP1"/>
    <property type="match status" value="1"/>
</dbReference>
<proteinExistence type="inferred from homology"/>
<sequence length="175" mass="19596">MTEYHRAGLKPTGGGRSGCGDGKGGQVYVRRGISQGHVGILYSYYFPKARWAKGDNNGHRHYWASIVVWLNRWGCRVDDITSTWPISEVGVDMPTHLQMQIHDIAIAPFTGASGDKVYSRVLVGWESLPKEALQALSNVKYEKTGVPFVEANFQRQLDAAYRESFYHGLSDQQDC</sequence>
<feature type="region of interest" description="Disordered" evidence="3">
    <location>
        <begin position="1"/>
        <end position="21"/>
    </location>
</feature>
<dbReference type="PIRSF" id="PIRSF029958">
    <property type="entry name" value="Necrosis-inducing_protein"/>
    <property type="match status" value="1"/>
</dbReference>
<name>A0AAD9AUP7_9PEZI</name>
<protein>
    <submittedName>
        <fullName evidence="4">Npp1 domain-containing protein</fullName>
    </submittedName>
</protein>
<comment type="similarity">
    <text evidence="1">Belongs to the Necrosis inducing protein (NPP1) family.</text>
</comment>
<evidence type="ECO:0000256" key="3">
    <source>
        <dbReference type="SAM" id="MobiDB-lite"/>
    </source>
</evidence>
<feature type="compositionally biased region" description="Gly residues" evidence="3">
    <location>
        <begin position="11"/>
        <end position="21"/>
    </location>
</feature>
<keyword evidence="5" id="KW-1185">Reference proteome</keyword>
<dbReference type="AlphaFoldDB" id="A0AAD9AUP7"/>
<comment type="caution">
    <text evidence="4">The sequence shown here is derived from an EMBL/GenBank/DDBJ whole genome shotgun (WGS) entry which is preliminary data.</text>
</comment>